<dbReference type="AlphaFoldDB" id="A0A0D6P7H6"/>
<evidence type="ECO:0000256" key="2">
    <source>
        <dbReference type="ARBA" id="ARBA00022801"/>
    </source>
</evidence>
<dbReference type="InterPro" id="IPR036627">
    <property type="entry name" value="CobW-likC_sf"/>
</dbReference>
<evidence type="ECO:0000313" key="8">
    <source>
        <dbReference type="EMBL" id="GAN76824.1"/>
    </source>
</evidence>
<evidence type="ECO:0000256" key="4">
    <source>
        <dbReference type="ARBA" id="ARBA00034320"/>
    </source>
</evidence>
<comment type="caution">
    <text evidence="8">The sequence shown here is derived from an EMBL/GenBank/DDBJ whole genome shotgun (WGS) entry which is preliminary data.</text>
</comment>
<gene>
    <name evidence="8" type="ORF">Asru_0165_32</name>
</gene>
<reference evidence="8 9" key="1">
    <citation type="submission" date="2012-11" db="EMBL/GenBank/DDBJ databases">
        <title>Whole genome sequence of Acidisphaera rubrifaciens HS-AP3.</title>
        <authorList>
            <person name="Azuma Y."/>
            <person name="Higashiura N."/>
            <person name="Hirakawa H."/>
            <person name="Matsushita K."/>
        </authorList>
    </citation>
    <scope>NUCLEOTIDE SEQUENCE [LARGE SCALE GENOMIC DNA]</scope>
    <source>
        <strain evidence="8 9">HS-AP3</strain>
    </source>
</reference>
<evidence type="ECO:0000259" key="7">
    <source>
        <dbReference type="SMART" id="SM00833"/>
    </source>
</evidence>
<dbReference type="CDD" id="cd03112">
    <property type="entry name" value="CobW-like"/>
    <property type="match status" value="1"/>
</dbReference>
<dbReference type="GO" id="GO:0009236">
    <property type="term" value="P:cobalamin biosynthetic process"/>
    <property type="evidence" value="ECO:0007669"/>
    <property type="project" value="InterPro"/>
</dbReference>
<dbReference type="Proteomes" id="UP000032680">
    <property type="component" value="Unassembled WGS sequence"/>
</dbReference>
<dbReference type="Gene3D" id="3.40.50.300">
    <property type="entry name" value="P-loop containing nucleotide triphosphate hydrolases"/>
    <property type="match status" value="1"/>
</dbReference>
<evidence type="ECO:0000256" key="3">
    <source>
        <dbReference type="ARBA" id="ARBA00023186"/>
    </source>
</evidence>
<feature type="domain" description="CobW C-terminal" evidence="7">
    <location>
        <begin position="254"/>
        <end position="345"/>
    </location>
</feature>
<keyword evidence="3" id="KW-0143">Chaperone</keyword>
<evidence type="ECO:0000313" key="9">
    <source>
        <dbReference type="Proteomes" id="UP000032680"/>
    </source>
</evidence>
<accession>A0A0D6P7H6</accession>
<protein>
    <submittedName>
        <fullName evidence="8">Cobalamin synthesis protein CobW</fullName>
    </submittedName>
</protein>
<comment type="function">
    <text evidence="5">Zinc chaperone that directly transfers zinc cofactor to target proteins, thereby activating them. Zinc is transferred from the CXCC motif in the GTPase domain to the zinc binding site in target proteins in a process requiring GTP hydrolysis.</text>
</comment>
<dbReference type="RefSeq" id="WP_048860706.1">
    <property type="nucleotide sequence ID" value="NZ_BANB01000165.1"/>
</dbReference>
<dbReference type="SMART" id="SM00833">
    <property type="entry name" value="CobW_C"/>
    <property type="match status" value="1"/>
</dbReference>
<keyword evidence="9" id="KW-1185">Reference proteome</keyword>
<comment type="similarity">
    <text evidence="4">Belongs to the SIMIBI class G3E GTPase family. ZNG1 subfamily.</text>
</comment>
<name>A0A0D6P7H6_9PROT</name>
<evidence type="ECO:0000256" key="6">
    <source>
        <dbReference type="ARBA" id="ARBA00049117"/>
    </source>
</evidence>
<dbReference type="Gene3D" id="3.30.1220.10">
    <property type="entry name" value="CobW-like, C-terminal domain"/>
    <property type="match status" value="1"/>
</dbReference>
<dbReference type="SUPFAM" id="SSF52540">
    <property type="entry name" value="P-loop containing nucleoside triphosphate hydrolases"/>
    <property type="match status" value="1"/>
</dbReference>
<dbReference type="GO" id="GO:0000166">
    <property type="term" value="F:nucleotide binding"/>
    <property type="evidence" value="ECO:0007669"/>
    <property type="project" value="UniProtKB-KW"/>
</dbReference>
<proteinExistence type="inferred from homology"/>
<dbReference type="InterPro" id="IPR012824">
    <property type="entry name" value="CobW"/>
</dbReference>
<dbReference type="PANTHER" id="PTHR13748:SF62">
    <property type="entry name" value="COBW DOMAIN-CONTAINING PROTEIN"/>
    <property type="match status" value="1"/>
</dbReference>
<dbReference type="InterPro" id="IPR011629">
    <property type="entry name" value="CobW-like_C"/>
</dbReference>
<organism evidence="8 9">
    <name type="scientific">Acidisphaera rubrifaciens HS-AP3</name>
    <dbReference type="NCBI Taxonomy" id="1231350"/>
    <lineage>
        <taxon>Bacteria</taxon>
        <taxon>Pseudomonadati</taxon>
        <taxon>Pseudomonadota</taxon>
        <taxon>Alphaproteobacteria</taxon>
        <taxon>Acetobacterales</taxon>
        <taxon>Acetobacteraceae</taxon>
        <taxon>Acidisphaera</taxon>
    </lineage>
</organism>
<comment type="catalytic activity">
    <reaction evidence="6">
        <text>GTP + H2O = GDP + phosphate + H(+)</text>
        <dbReference type="Rhea" id="RHEA:19669"/>
        <dbReference type="ChEBI" id="CHEBI:15377"/>
        <dbReference type="ChEBI" id="CHEBI:15378"/>
        <dbReference type="ChEBI" id="CHEBI:37565"/>
        <dbReference type="ChEBI" id="CHEBI:43474"/>
        <dbReference type="ChEBI" id="CHEBI:58189"/>
    </reaction>
    <physiologicalReaction direction="left-to-right" evidence="6">
        <dbReference type="Rhea" id="RHEA:19670"/>
    </physiologicalReaction>
</comment>
<dbReference type="Pfam" id="PF02492">
    <property type="entry name" value="cobW"/>
    <property type="match status" value="1"/>
</dbReference>
<dbReference type="OrthoDB" id="9808822at2"/>
<dbReference type="EMBL" id="BANB01000165">
    <property type="protein sequence ID" value="GAN76824.1"/>
    <property type="molecule type" value="Genomic_DNA"/>
</dbReference>
<dbReference type="SUPFAM" id="SSF90002">
    <property type="entry name" value="Hypothetical protein YjiA, C-terminal domain"/>
    <property type="match status" value="1"/>
</dbReference>
<dbReference type="PANTHER" id="PTHR13748">
    <property type="entry name" value="COBW-RELATED"/>
    <property type="match status" value="1"/>
</dbReference>
<dbReference type="NCBIfam" id="TIGR02475">
    <property type="entry name" value="CobW"/>
    <property type="match status" value="1"/>
</dbReference>
<evidence type="ECO:0000256" key="5">
    <source>
        <dbReference type="ARBA" id="ARBA00045658"/>
    </source>
</evidence>
<evidence type="ECO:0000256" key="1">
    <source>
        <dbReference type="ARBA" id="ARBA00022741"/>
    </source>
</evidence>
<dbReference type="InterPro" id="IPR027417">
    <property type="entry name" value="P-loop_NTPase"/>
</dbReference>
<keyword evidence="1" id="KW-0547">Nucleotide-binding</keyword>
<sequence length="345" mass="36300">MTTAARVPVTVLTGFLGAGKTTLLRHLLTHAGGRRIAVIVNEFGSVGIDGALLRDCGIPGCEPSDIVELANGCLCCTVADEFVPAMSALLDRVPAPEHIVIETSGLALPKPLLKAFGWPGLRARTTVDGVVAVIDTAAVAAGRFADDPEAIDRERTADTAIEHDNPLAEVFDDQLLAADLVVLSKADLVDAATLAGVRAEIAAHARPGVGVVAAEAGHVAPDVLLGLTAGAEDDLDRRPSHHDGALEEHEHDDFESFVVAVPEIDALDPLLQRVHDATVAHDLLRIKGFVAVRGRPLRAVLQGVGPRTAATYDRPWRGDERREGRIVVIGRTGLDQAAIAAMLRG</sequence>
<dbReference type="InterPro" id="IPR003495">
    <property type="entry name" value="CobW/HypB/UreG_nucleotide-bd"/>
</dbReference>
<dbReference type="GO" id="GO:0005737">
    <property type="term" value="C:cytoplasm"/>
    <property type="evidence" value="ECO:0007669"/>
    <property type="project" value="TreeGrafter"/>
</dbReference>
<keyword evidence="2" id="KW-0378">Hydrolase</keyword>
<dbReference type="GO" id="GO:0016787">
    <property type="term" value="F:hydrolase activity"/>
    <property type="evidence" value="ECO:0007669"/>
    <property type="project" value="UniProtKB-KW"/>
</dbReference>
<dbReference type="InterPro" id="IPR051316">
    <property type="entry name" value="Zinc-reg_GTPase_activator"/>
</dbReference>
<dbReference type="Pfam" id="PF07683">
    <property type="entry name" value="CobW_C"/>
    <property type="match status" value="1"/>
</dbReference>